<comment type="caution">
    <text evidence="1">The sequence shown here is derived from an EMBL/GenBank/DDBJ whole genome shotgun (WGS) entry which is preliminary data.</text>
</comment>
<dbReference type="AlphaFoldDB" id="A0A176S1Y2"/>
<accession>A0A176S1Y2</accession>
<proteinExistence type="predicted"/>
<evidence type="ECO:0000313" key="1">
    <source>
        <dbReference type="EMBL" id="OAD22020.1"/>
    </source>
</evidence>
<evidence type="ECO:0000313" key="2">
    <source>
        <dbReference type="Proteomes" id="UP000076962"/>
    </source>
</evidence>
<name>A0A176S1Y2_9GAMM</name>
<protein>
    <submittedName>
        <fullName evidence="1">Uncharacterized protein</fullName>
    </submittedName>
</protein>
<dbReference type="EMBL" id="LUTY01001223">
    <property type="protein sequence ID" value="OAD22020.1"/>
    <property type="molecule type" value="Genomic_DNA"/>
</dbReference>
<gene>
    <name evidence="1" type="ORF">THIOM_002198</name>
</gene>
<organism evidence="1 2">
    <name type="scientific">Candidatus Thiomargarita nelsonii</name>
    <dbReference type="NCBI Taxonomy" id="1003181"/>
    <lineage>
        <taxon>Bacteria</taxon>
        <taxon>Pseudomonadati</taxon>
        <taxon>Pseudomonadota</taxon>
        <taxon>Gammaproteobacteria</taxon>
        <taxon>Thiotrichales</taxon>
        <taxon>Thiotrichaceae</taxon>
        <taxon>Thiomargarita</taxon>
    </lineage>
</organism>
<dbReference type="Proteomes" id="UP000076962">
    <property type="component" value="Unassembled WGS sequence"/>
</dbReference>
<sequence length="65" mass="7734">MITTPLLEEIYNTQKRLDEEAQHDIEKYVENSQKMMLEIEKKYGLKFKYGDIQGQTLEPLRELTA</sequence>
<reference evidence="1 2" key="1">
    <citation type="submission" date="2016-05" db="EMBL/GenBank/DDBJ databases">
        <title>Single-cell genome of chain-forming Candidatus Thiomargarita nelsonii and comparison to other large sulfur-oxidizing bacteria.</title>
        <authorList>
            <person name="Winkel M."/>
            <person name="Salman V."/>
            <person name="Woyke T."/>
            <person name="Schulz-Vogt H."/>
            <person name="Richter M."/>
            <person name="Flood B."/>
            <person name="Bailey J."/>
            <person name="Amann R."/>
            <person name="Mussmann M."/>
        </authorList>
    </citation>
    <scope>NUCLEOTIDE SEQUENCE [LARGE SCALE GENOMIC DNA]</scope>
    <source>
        <strain evidence="1 2">THI036</strain>
    </source>
</reference>
<keyword evidence="2" id="KW-1185">Reference proteome</keyword>